<dbReference type="STRING" id="1122213.GCA_000423365_01313"/>
<feature type="domain" description="KARI N-terminal Rossmann" evidence="14">
    <location>
        <begin position="1"/>
        <end position="182"/>
    </location>
</feature>
<keyword evidence="16" id="KW-0413">Isomerase</keyword>
<evidence type="ECO:0000256" key="12">
    <source>
        <dbReference type="HAMAP-Rule" id="MF_00435"/>
    </source>
</evidence>
<evidence type="ECO:0000256" key="2">
    <source>
        <dbReference type="ARBA" id="ARBA00004864"/>
    </source>
</evidence>
<dbReference type="Pfam" id="PF07991">
    <property type="entry name" value="KARI_N"/>
    <property type="match status" value="1"/>
</dbReference>
<evidence type="ECO:0000256" key="7">
    <source>
        <dbReference type="ARBA" id="ARBA00022842"/>
    </source>
</evidence>
<feature type="binding site" evidence="12">
    <location>
        <position position="53"/>
    </location>
    <ligand>
        <name>NADP(+)</name>
        <dbReference type="ChEBI" id="CHEBI:58349"/>
    </ligand>
</feature>
<dbReference type="InterPro" id="IPR000506">
    <property type="entry name" value="KARI_C"/>
</dbReference>
<reference evidence="16 17" key="1">
    <citation type="submission" date="2017-05" db="EMBL/GenBank/DDBJ databases">
        <title>Genome Analysis of Maritalea myrionectae HL2708#5.</title>
        <authorList>
            <consortium name="Cotde Inc.-PKNU"/>
            <person name="Jang D."/>
            <person name="Oh H.-M."/>
        </authorList>
    </citation>
    <scope>NUCLEOTIDE SEQUENCE [LARGE SCALE GENOMIC DNA]</scope>
    <source>
        <strain evidence="16 17">HL2708#5</strain>
    </source>
</reference>
<evidence type="ECO:0000313" key="16">
    <source>
        <dbReference type="EMBL" id="AVX04010.1"/>
    </source>
</evidence>
<dbReference type="GO" id="GO:0009099">
    <property type="term" value="P:L-valine biosynthetic process"/>
    <property type="evidence" value="ECO:0007669"/>
    <property type="project" value="UniProtKB-UniRule"/>
</dbReference>
<feature type="binding site" evidence="12 13">
    <location>
        <position position="252"/>
    </location>
    <ligand>
        <name>substrate</name>
    </ligand>
</feature>
<comment type="pathway">
    <text evidence="3 12">Amino-acid biosynthesis; L-isoleucine biosynthesis; L-isoleucine from 2-oxobutanoate: step 2/4.</text>
</comment>
<evidence type="ECO:0000256" key="5">
    <source>
        <dbReference type="ARBA" id="ARBA00022605"/>
    </source>
</evidence>
<dbReference type="Gene3D" id="3.40.50.720">
    <property type="entry name" value="NAD(P)-binding Rossmann-like Domain"/>
    <property type="match status" value="1"/>
</dbReference>
<proteinExistence type="inferred from homology"/>
<feature type="binding site" evidence="12">
    <location>
        <position position="134"/>
    </location>
    <ligand>
        <name>NADP(+)</name>
        <dbReference type="ChEBI" id="CHEBI:58349"/>
    </ligand>
</feature>
<evidence type="ECO:0000256" key="6">
    <source>
        <dbReference type="ARBA" id="ARBA00022723"/>
    </source>
</evidence>
<evidence type="ECO:0000256" key="10">
    <source>
        <dbReference type="ARBA" id="ARBA00023304"/>
    </source>
</evidence>
<feature type="domain" description="KARI C-terminal knotted" evidence="15">
    <location>
        <begin position="183"/>
        <end position="328"/>
    </location>
</feature>
<dbReference type="GO" id="GO:0000287">
    <property type="term" value="F:magnesium ion binding"/>
    <property type="evidence" value="ECO:0007669"/>
    <property type="project" value="UniProtKB-UniRule"/>
</dbReference>
<dbReference type="InterPro" id="IPR008927">
    <property type="entry name" value="6-PGluconate_DH-like_C_sf"/>
</dbReference>
<comment type="catalytic activity">
    <reaction evidence="11 12">
        <text>(2R)-2,3-dihydroxy-3-methylbutanoate + NADP(+) = (2S)-2-acetolactate + NADPH + H(+)</text>
        <dbReference type="Rhea" id="RHEA:22068"/>
        <dbReference type="ChEBI" id="CHEBI:15378"/>
        <dbReference type="ChEBI" id="CHEBI:49072"/>
        <dbReference type="ChEBI" id="CHEBI:57783"/>
        <dbReference type="ChEBI" id="CHEBI:58349"/>
        <dbReference type="ChEBI" id="CHEBI:58476"/>
        <dbReference type="EC" id="1.1.1.86"/>
    </reaction>
</comment>
<evidence type="ECO:0000259" key="15">
    <source>
        <dbReference type="PROSITE" id="PS51851"/>
    </source>
</evidence>
<evidence type="ECO:0000256" key="13">
    <source>
        <dbReference type="PROSITE-ProRule" id="PRU01198"/>
    </source>
</evidence>
<feature type="binding site" evidence="12 13">
    <location>
        <position position="231"/>
    </location>
    <ligand>
        <name>Mg(2+)</name>
        <dbReference type="ChEBI" id="CHEBI:18420"/>
        <label>2</label>
    </ligand>
</feature>
<keyword evidence="6 12" id="KW-0479">Metal-binding</keyword>
<gene>
    <name evidence="12" type="primary">ilvC</name>
    <name evidence="16" type="ORF">MXMO3_01480</name>
</gene>
<keyword evidence="5 12" id="KW-0028">Amino-acid biosynthesis</keyword>
<dbReference type="KEGG" id="mmyr:MXMO3_01480"/>
<keyword evidence="17" id="KW-1185">Reference proteome</keyword>
<keyword evidence="7 12" id="KW-0460">Magnesium</keyword>
<dbReference type="FunFam" id="3.40.50.720:FF:000023">
    <property type="entry name" value="Ketol-acid reductoisomerase (NADP(+))"/>
    <property type="match status" value="1"/>
</dbReference>
<dbReference type="SUPFAM" id="SSF48179">
    <property type="entry name" value="6-phosphogluconate dehydrogenase C-terminal domain-like"/>
    <property type="match status" value="1"/>
</dbReference>
<dbReference type="Pfam" id="PF01450">
    <property type="entry name" value="KARI_C"/>
    <property type="match status" value="1"/>
</dbReference>
<dbReference type="GO" id="GO:0005829">
    <property type="term" value="C:cytosol"/>
    <property type="evidence" value="ECO:0007669"/>
    <property type="project" value="TreeGrafter"/>
</dbReference>
<evidence type="ECO:0000256" key="11">
    <source>
        <dbReference type="ARBA" id="ARBA00049021"/>
    </source>
</evidence>
<comment type="pathway">
    <text evidence="2 12">Amino-acid biosynthesis; L-valine biosynthesis; L-valine from pyruvate: step 2/4.</text>
</comment>
<organism evidence="16 17">
    <name type="scientific">Maritalea myrionectae</name>
    <dbReference type="NCBI Taxonomy" id="454601"/>
    <lineage>
        <taxon>Bacteria</taxon>
        <taxon>Pseudomonadati</taxon>
        <taxon>Pseudomonadota</taxon>
        <taxon>Alphaproteobacteria</taxon>
        <taxon>Hyphomicrobiales</taxon>
        <taxon>Devosiaceae</taxon>
        <taxon>Maritalea</taxon>
    </lineage>
</organism>
<dbReference type="PROSITE" id="PS51850">
    <property type="entry name" value="KARI_N"/>
    <property type="match status" value="1"/>
</dbReference>
<evidence type="ECO:0000256" key="1">
    <source>
        <dbReference type="ARBA" id="ARBA00002172"/>
    </source>
</evidence>
<dbReference type="PIRSF" id="PIRSF000116">
    <property type="entry name" value="IlvC_gammaproteo"/>
    <property type="match status" value="1"/>
</dbReference>
<dbReference type="EMBL" id="CP021330">
    <property type="protein sequence ID" value="AVX04010.1"/>
    <property type="molecule type" value="Genomic_DNA"/>
</dbReference>
<dbReference type="SUPFAM" id="SSF51735">
    <property type="entry name" value="NAD(P)-binding Rossmann-fold domains"/>
    <property type="match status" value="1"/>
</dbReference>
<comment type="function">
    <text evidence="1 12">Involved in the biosynthesis of branched-chain amino acids (BCAA). Catalyzes an alkyl-migration followed by a ketol-acid reduction of (S)-2-acetolactate (S2AL) to yield (R)-2,3-dihydroxy-isovalerate. In the isomerase reaction, S2AL is rearranged via a Mg-dependent methyl migration to produce 3-hydroxy-3-methyl-2-ketobutyrate (HMKB). In the reductase reaction, this 2-ketoacid undergoes a metal-dependent reduction by NADPH to yield (R)-2,3-dihydroxy-isovalerate.</text>
</comment>
<feature type="binding site" evidence="12 13">
    <location>
        <position position="191"/>
    </location>
    <ligand>
        <name>Mg(2+)</name>
        <dbReference type="ChEBI" id="CHEBI:18420"/>
        <label>2</label>
    </ligand>
</feature>
<dbReference type="PANTHER" id="PTHR21371">
    <property type="entry name" value="KETOL-ACID REDUCTOISOMERASE, MITOCHONDRIAL"/>
    <property type="match status" value="1"/>
</dbReference>
<feature type="binding site" evidence="12">
    <location>
        <position position="48"/>
    </location>
    <ligand>
        <name>NADP(+)</name>
        <dbReference type="ChEBI" id="CHEBI:58349"/>
    </ligand>
</feature>
<dbReference type="NCBIfam" id="TIGR00465">
    <property type="entry name" value="ilvC"/>
    <property type="match status" value="1"/>
</dbReference>
<evidence type="ECO:0000256" key="4">
    <source>
        <dbReference type="ARBA" id="ARBA00010318"/>
    </source>
</evidence>
<dbReference type="InterPro" id="IPR014359">
    <property type="entry name" value="KARI_prok"/>
</dbReference>
<evidence type="ECO:0000259" key="14">
    <source>
        <dbReference type="PROSITE" id="PS51850"/>
    </source>
</evidence>
<sequence length="339" mass="36724">MRVYYDQDADLNLIKSKKVAIIGYGSQGRAHAMNLKDSGVTDIAIGLREGSSTAKKVEADGLKVMSVSDIAAWADVMMMATPDELQADIYNNEIAPNIRDGAAIAFAHGLNVHYGLIEPKDSVDVIMIAPKGPGHTVRGEFEKGGGVPCLVAIHHDATGNAQDVALAYASGVGGGRSGIIETTFKEECETDLFGEQAVLCGGLVELIRAGFETLVEAGYAPEMAYFECLHEVKLIVDLIYQGGIANMNYSISNTAEYGEYVTGPRIVTSETKAEMKRVLEDIQSGRFTRDWMLECKAGQPSFKATRRNNDAHQIEEVGEKLRDMMPWIKAGALVDKAKN</sequence>
<comment type="similarity">
    <text evidence="4 12 13">Belongs to the ketol-acid reductoisomerase family.</text>
</comment>
<dbReference type="GO" id="GO:0009097">
    <property type="term" value="P:isoleucine biosynthetic process"/>
    <property type="evidence" value="ECO:0007669"/>
    <property type="project" value="UniProtKB-UniRule"/>
</dbReference>
<keyword evidence="10 12" id="KW-0100">Branched-chain amino acid biosynthesis</keyword>
<dbReference type="UniPathway" id="UPA00047">
    <property type="reaction ID" value="UER00056"/>
</dbReference>
<accession>A0A2R4MDC9</accession>
<feature type="binding site" evidence="12">
    <location>
        <position position="51"/>
    </location>
    <ligand>
        <name>NADP(+)</name>
        <dbReference type="ChEBI" id="CHEBI:58349"/>
    </ligand>
</feature>
<evidence type="ECO:0000256" key="8">
    <source>
        <dbReference type="ARBA" id="ARBA00022857"/>
    </source>
</evidence>
<dbReference type="EC" id="1.1.1.86" evidence="12"/>
<keyword evidence="8 12" id="KW-0521">NADP</keyword>
<name>A0A2R4MDC9_9HYPH</name>
<dbReference type="AlphaFoldDB" id="A0A2R4MDC9"/>
<dbReference type="InterPro" id="IPR036291">
    <property type="entry name" value="NAD(P)-bd_dom_sf"/>
</dbReference>
<dbReference type="RefSeq" id="WP_027834400.1">
    <property type="nucleotide sequence ID" value="NZ_CP021330.1"/>
</dbReference>
<feature type="active site" evidence="12">
    <location>
        <position position="108"/>
    </location>
</feature>
<dbReference type="GO" id="GO:0050661">
    <property type="term" value="F:NADP binding"/>
    <property type="evidence" value="ECO:0007669"/>
    <property type="project" value="InterPro"/>
</dbReference>
<dbReference type="NCBIfam" id="NF009940">
    <property type="entry name" value="PRK13403.1"/>
    <property type="match status" value="1"/>
</dbReference>
<dbReference type="GO" id="GO:0004455">
    <property type="term" value="F:ketol-acid reductoisomerase activity"/>
    <property type="evidence" value="ECO:0007669"/>
    <property type="project" value="UniProtKB-UniRule"/>
</dbReference>
<feature type="binding site" evidence="12 13">
    <location>
        <position position="195"/>
    </location>
    <ligand>
        <name>Mg(2+)</name>
        <dbReference type="ChEBI" id="CHEBI:18420"/>
        <label>1</label>
    </ligand>
</feature>
<dbReference type="Proteomes" id="UP000258927">
    <property type="component" value="Chromosome"/>
</dbReference>
<feature type="binding site" evidence="12 13">
    <location>
        <position position="191"/>
    </location>
    <ligand>
        <name>Mg(2+)</name>
        <dbReference type="ChEBI" id="CHEBI:18420"/>
        <label>1</label>
    </ligand>
</feature>
<dbReference type="PANTHER" id="PTHR21371:SF1">
    <property type="entry name" value="KETOL-ACID REDUCTOISOMERASE, MITOCHONDRIAL"/>
    <property type="match status" value="1"/>
</dbReference>
<comment type="cofactor">
    <cofactor evidence="12">
        <name>Mg(2+)</name>
        <dbReference type="ChEBI" id="CHEBI:18420"/>
    </cofactor>
    <text evidence="12">Binds 2 magnesium ions per subunit.</text>
</comment>
<dbReference type="UniPathway" id="UPA00049">
    <property type="reaction ID" value="UER00060"/>
</dbReference>
<dbReference type="InterPro" id="IPR013023">
    <property type="entry name" value="KARI"/>
</dbReference>
<dbReference type="Gene3D" id="6.10.240.10">
    <property type="match status" value="1"/>
</dbReference>
<evidence type="ECO:0000256" key="3">
    <source>
        <dbReference type="ARBA" id="ARBA00004885"/>
    </source>
</evidence>
<feature type="binding site" evidence="12">
    <location>
        <begin position="24"/>
        <end position="27"/>
    </location>
    <ligand>
        <name>NADP(+)</name>
        <dbReference type="ChEBI" id="CHEBI:58349"/>
    </ligand>
</feature>
<comment type="catalytic activity">
    <reaction evidence="12">
        <text>(2R,3R)-2,3-dihydroxy-3-methylpentanoate + NADP(+) = (S)-2-ethyl-2-hydroxy-3-oxobutanoate + NADPH + H(+)</text>
        <dbReference type="Rhea" id="RHEA:13493"/>
        <dbReference type="ChEBI" id="CHEBI:15378"/>
        <dbReference type="ChEBI" id="CHEBI:49256"/>
        <dbReference type="ChEBI" id="CHEBI:49258"/>
        <dbReference type="ChEBI" id="CHEBI:57783"/>
        <dbReference type="ChEBI" id="CHEBI:58349"/>
        <dbReference type="EC" id="1.1.1.86"/>
    </reaction>
</comment>
<keyword evidence="9 12" id="KW-0560">Oxidoreductase</keyword>
<dbReference type="InterPro" id="IPR013116">
    <property type="entry name" value="KARI_N"/>
</dbReference>
<feature type="binding site" evidence="12 13">
    <location>
        <position position="227"/>
    </location>
    <ligand>
        <name>Mg(2+)</name>
        <dbReference type="ChEBI" id="CHEBI:18420"/>
        <label>2</label>
    </ligand>
</feature>
<dbReference type="NCBIfam" id="NF004017">
    <property type="entry name" value="PRK05479.1"/>
    <property type="match status" value="1"/>
</dbReference>
<dbReference type="GO" id="GO:0016853">
    <property type="term" value="F:isomerase activity"/>
    <property type="evidence" value="ECO:0007669"/>
    <property type="project" value="UniProtKB-KW"/>
</dbReference>
<evidence type="ECO:0000313" key="17">
    <source>
        <dbReference type="Proteomes" id="UP000258927"/>
    </source>
</evidence>
<dbReference type="PROSITE" id="PS51851">
    <property type="entry name" value="KARI_C"/>
    <property type="match status" value="1"/>
</dbReference>
<evidence type="ECO:0000256" key="9">
    <source>
        <dbReference type="ARBA" id="ARBA00023002"/>
    </source>
</evidence>
<dbReference type="HAMAP" id="MF_00435">
    <property type="entry name" value="IlvC"/>
    <property type="match status" value="1"/>
</dbReference>
<protein>
    <recommendedName>
        <fullName evidence="12">Ketol-acid reductoisomerase (NADP(+))</fullName>
        <shortName evidence="12">KARI</shortName>
        <ecNumber evidence="12">1.1.1.86</ecNumber>
    </recommendedName>
    <alternativeName>
        <fullName evidence="12">Acetohydroxy-acid isomeroreductase</fullName>
        <shortName evidence="12">AHIR</shortName>
    </alternativeName>
    <alternativeName>
        <fullName evidence="12">Alpha-keto-beta-hydroxylacyl reductoisomerase</fullName>
    </alternativeName>
</protein>
<comment type="caution">
    <text evidence="12">Lacks conserved residue(s) required for the propagation of feature annotation.</text>
</comment>